<comment type="similarity">
    <text evidence="2 8">Belongs to the bacterial ribosomal protein bS20 family.</text>
</comment>
<dbReference type="InterPro" id="IPR002583">
    <property type="entry name" value="Ribosomal_bS20"/>
</dbReference>
<dbReference type="GO" id="GO:0070181">
    <property type="term" value="F:small ribosomal subunit rRNA binding"/>
    <property type="evidence" value="ECO:0007669"/>
    <property type="project" value="TreeGrafter"/>
</dbReference>
<dbReference type="InterPro" id="IPR036510">
    <property type="entry name" value="Ribosomal_bS20_sf"/>
</dbReference>
<dbReference type="Proteomes" id="UP000198577">
    <property type="component" value="Unassembled WGS sequence"/>
</dbReference>
<dbReference type="GO" id="GO:0006412">
    <property type="term" value="P:translation"/>
    <property type="evidence" value="ECO:0007669"/>
    <property type="project" value="UniProtKB-UniRule"/>
</dbReference>
<evidence type="ECO:0000256" key="5">
    <source>
        <dbReference type="ARBA" id="ARBA00022980"/>
    </source>
</evidence>
<dbReference type="STRING" id="937334.SAMN05444406_10417"/>
<keyword evidence="10" id="KW-1185">Reference proteome</keyword>
<dbReference type="GO" id="GO:0015935">
    <property type="term" value="C:small ribosomal subunit"/>
    <property type="evidence" value="ECO:0007669"/>
    <property type="project" value="TreeGrafter"/>
</dbReference>
<comment type="function">
    <text evidence="1 8">Binds directly to 16S ribosomal RNA.</text>
</comment>
<keyword evidence="4 8" id="KW-0694">RNA-binding</keyword>
<evidence type="ECO:0000256" key="3">
    <source>
        <dbReference type="ARBA" id="ARBA00022730"/>
    </source>
</evidence>
<evidence type="ECO:0000256" key="1">
    <source>
        <dbReference type="ARBA" id="ARBA00003134"/>
    </source>
</evidence>
<keyword evidence="3 8" id="KW-0699">rRNA-binding</keyword>
<dbReference type="OrthoDB" id="9808392at2"/>
<evidence type="ECO:0000313" key="9">
    <source>
        <dbReference type="EMBL" id="SFP79621.1"/>
    </source>
</evidence>
<keyword evidence="6 8" id="KW-0687">Ribonucleoprotein</keyword>
<gene>
    <name evidence="8" type="primary">rpsT</name>
    <name evidence="9" type="ORF">SAMN05444406_10417</name>
</gene>
<dbReference type="EMBL" id="FOXR01000004">
    <property type="protein sequence ID" value="SFP79621.1"/>
    <property type="molecule type" value="Genomic_DNA"/>
</dbReference>
<dbReference type="SUPFAM" id="SSF46992">
    <property type="entry name" value="Ribosomal protein S20"/>
    <property type="match status" value="1"/>
</dbReference>
<reference evidence="9 10" key="1">
    <citation type="submission" date="2016-10" db="EMBL/GenBank/DDBJ databases">
        <authorList>
            <person name="de Groot N.N."/>
        </authorList>
    </citation>
    <scope>NUCLEOTIDE SEQUENCE [LARGE SCALE GENOMIC DNA]</scope>
    <source>
        <strain evidence="9 10">DSM 20678</strain>
    </source>
</reference>
<protein>
    <recommendedName>
        <fullName evidence="7 8">Small ribosomal subunit protein bS20</fullName>
    </recommendedName>
</protein>
<dbReference type="NCBIfam" id="TIGR00029">
    <property type="entry name" value="S20"/>
    <property type="match status" value="1"/>
</dbReference>
<evidence type="ECO:0000313" key="10">
    <source>
        <dbReference type="Proteomes" id="UP000198577"/>
    </source>
</evidence>
<evidence type="ECO:0000256" key="2">
    <source>
        <dbReference type="ARBA" id="ARBA00007634"/>
    </source>
</evidence>
<proteinExistence type="inferred from homology"/>
<organism evidence="9 10">
    <name type="scientific">Caldicoprobacter faecalis</name>
    <dbReference type="NCBI Taxonomy" id="937334"/>
    <lineage>
        <taxon>Bacteria</taxon>
        <taxon>Bacillati</taxon>
        <taxon>Bacillota</taxon>
        <taxon>Clostridia</taxon>
        <taxon>Caldicoprobacterales</taxon>
        <taxon>Caldicoprobacteraceae</taxon>
        <taxon>Caldicoprobacter</taxon>
    </lineage>
</organism>
<dbReference type="RefSeq" id="WP_025747129.1">
    <property type="nucleotide sequence ID" value="NZ_FOXR01000004.1"/>
</dbReference>
<dbReference type="Gene3D" id="1.20.58.110">
    <property type="entry name" value="Ribosomal protein S20"/>
    <property type="match status" value="1"/>
</dbReference>
<evidence type="ECO:0000256" key="7">
    <source>
        <dbReference type="ARBA" id="ARBA00035136"/>
    </source>
</evidence>
<keyword evidence="5 8" id="KW-0689">Ribosomal protein</keyword>
<dbReference type="PANTHER" id="PTHR33398:SF1">
    <property type="entry name" value="SMALL RIBOSOMAL SUBUNIT PROTEIN BS20C"/>
    <property type="match status" value="1"/>
</dbReference>
<name>A0A1I5T9W0_9FIRM</name>
<evidence type="ECO:0000256" key="4">
    <source>
        <dbReference type="ARBA" id="ARBA00022884"/>
    </source>
</evidence>
<dbReference type="Pfam" id="PF01649">
    <property type="entry name" value="Ribosomal_S20p"/>
    <property type="match status" value="1"/>
</dbReference>
<sequence>MANTKSALKRIRIIKKRTLRNKMIRSNVKTMIKKFEKALEAGDIDGAKALFPQVVKRIDMAVSKGVIHRNTANRKKSRLAIRLNRALAQQQAAQ</sequence>
<evidence type="ECO:0000256" key="8">
    <source>
        <dbReference type="HAMAP-Rule" id="MF_00500"/>
    </source>
</evidence>
<dbReference type="FunFam" id="1.20.58.110:FF:000001">
    <property type="entry name" value="30S ribosomal protein S20"/>
    <property type="match status" value="1"/>
</dbReference>
<dbReference type="PANTHER" id="PTHR33398">
    <property type="entry name" value="30S RIBOSOMAL PROTEIN S20"/>
    <property type="match status" value="1"/>
</dbReference>
<dbReference type="GO" id="GO:0005829">
    <property type="term" value="C:cytosol"/>
    <property type="evidence" value="ECO:0007669"/>
    <property type="project" value="TreeGrafter"/>
</dbReference>
<accession>A0A1I5T9W0</accession>
<dbReference type="AlphaFoldDB" id="A0A1I5T9W0"/>
<dbReference type="HAMAP" id="MF_00500">
    <property type="entry name" value="Ribosomal_bS20"/>
    <property type="match status" value="1"/>
</dbReference>
<dbReference type="GO" id="GO:0003735">
    <property type="term" value="F:structural constituent of ribosome"/>
    <property type="evidence" value="ECO:0007669"/>
    <property type="project" value="InterPro"/>
</dbReference>
<evidence type="ECO:0000256" key="6">
    <source>
        <dbReference type="ARBA" id="ARBA00023274"/>
    </source>
</evidence>